<feature type="compositionally biased region" description="Low complexity" evidence="1">
    <location>
        <begin position="1050"/>
        <end position="1062"/>
    </location>
</feature>
<feature type="compositionally biased region" description="Polar residues" evidence="1">
    <location>
        <begin position="1177"/>
        <end position="1191"/>
    </location>
</feature>
<feature type="compositionally biased region" description="Polar residues" evidence="1">
    <location>
        <begin position="264"/>
        <end position="276"/>
    </location>
</feature>
<name>J5TQ06_TRIAS</name>
<accession>J5TQ06</accession>
<feature type="compositionally biased region" description="Pro residues" evidence="1">
    <location>
        <begin position="1161"/>
        <end position="1174"/>
    </location>
</feature>
<protein>
    <submittedName>
        <fullName evidence="2">Uncharacterized protein</fullName>
    </submittedName>
</protein>
<feature type="region of interest" description="Disordered" evidence="1">
    <location>
        <begin position="1522"/>
        <end position="1656"/>
    </location>
</feature>
<feature type="compositionally biased region" description="Polar residues" evidence="1">
    <location>
        <begin position="467"/>
        <end position="487"/>
    </location>
</feature>
<feature type="region of interest" description="Disordered" evidence="1">
    <location>
        <begin position="1156"/>
        <end position="1215"/>
    </location>
</feature>
<feature type="compositionally biased region" description="Polar residues" evidence="1">
    <location>
        <begin position="422"/>
        <end position="440"/>
    </location>
</feature>
<feature type="compositionally biased region" description="Basic and acidic residues" evidence="1">
    <location>
        <begin position="1"/>
        <end position="10"/>
    </location>
</feature>
<feature type="region of interest" description="Disordered" evidence="1">
    <location>
        <begin position="675"/>
        <end position="706"/>
    </location>
</feature>
<feature type="compositionally biased region" description="Basic and acidic residues" evidence="1">
    <location>
        <begin position="1561"/>
        <end position="1579"/>
    </location>
</feature>
<reference evidence="2 3" key="1">
    <citation type="journal article" date="2012" name="Eukaryot. Cell">
        <title>Draft genome sequence of CBS 2479, the standard type strain of Trichosporon asahii.</title>
        <authorList>
            <person name="Yang R.Y."/>
            <person name="Li H.T."/>
            <person name="Zhu H."/>
            <person name="Zhou G.P."/>
            <person name="Wang M."/>
            <person name="Wang L."/>
        </authorList>
    </citation>
    <scope>NUCLEOTIDE SEQUENCE [LARGE SCALE GENOMIC DNA]</scope>
    <source>
        <strain evidence="3">ATCC 90039 / CBS 2479 / JCM 2466 / KCTC 7840 / NCYC 2677 / UAMH 7654</strain>
    </source>
</reference>
<dbReference type="KEGG" id="tasa:A1Q1_06686"/>
<feature type="compositionally biased region" description="Low complexity" evidence="1">
    <location>
        <begin position="1591"/>
        <end position="1608"/>
    </location>
</feature>
<sequence>MSREPPDSKRNRIARNLFGPRPYHTRVQTSQGGGNSISSSNQGPQAGPSTASLGTQPATSNHAPSTAYSFPPTTDYSVPPVTNYTAPRATGYSAPPATVYSTPPATNSTSQALAFHQFPNTVAQSNSEAIRTQHTSQVSALQQFAPQQLSQSEIEEALQFPLGNLPPPLTWGQQGYMSPALAGYTGVYGNEVESGNHDRQVIAPPAAGNTGTSSFNEPTVRHGGSQDFGANINTATVPGSSTYDVLAGASVSQYYRTLPPAQQVPANPTQPQTMQQPYGGISTAAPPTIPPSQHTVSSNHTTASQNSRGLNDRTNRLLGQNSRSTVDNASQSATFPPWLLAPDLGPRDVTTGEFEQFRRNVAGAPMERPAHRGLLNSFPMVRSNEAPSASFNTHLVQTQGPSNPMVPPPSASAPLSGPLDEVTTSNTQQFQAVDPSSTPLGGTAGSQDECPLSMAVLLAGALQTQNQQVLHPSQTSQAPQPQWQSQIPAEHGSRNLPTESSQSHPMNQVRQSQPLSLGYNHAAHPSAPAQPWTLHPGYGQPVPEAGVSGPSTSAATTDTTMAFLGQAATDTSMTDDHNDTTMSPGQEYENNETSDSTLTDFELVPSPEPEPEPARTPTPPPRVDEAQFAADLRNGTVNPARLRGGFALPGFQPPPGGTERLNRLRRTFQGQLMKSAANGQTGQGSSTQGSSTLGPSTQGSSTMGSTINGAQVNADYANSTLQEWANRLQVGRIQEENAALGAALVAQAEGNSSTGGSWTWAVQSEAPYLTLKTFQPNKNAPRSSTGGKTPRTAEPRTSVMGTSAAASRTQDNGDNGTSSASGASESSTATSSEVVTPPEPDTNNNPPSPGSSVDAEGSTDEECEAGHIGHNFRSFRAEIVNSATPFPSASALKQGQKSERKREHKQIEMTYEDFLDLAKAVKDSNLPTMTTNSELGTTRDKRLRTALGVTEPMVHVEWLFAGGVCGIRVVQPPSRAARPDRPTLRVNADRRPRHMSERAYEMATAAYVETSPQLQPVGPAPEFTITQRRLPRLATQVRPQLAQMPADKWPAPQVPAQQPQQRETQRRRQPSSSLDEQAQRVLEAIIQDRNLGRVQEPGSGSSSNIADRLQNLNLGQASREGYMPWHQGLARLPVPRPRGSTHQQAESLPAGLQRLLNDLFPPSPTAAYPTPPPAYQNEDTPSGSLHNQHNQLAAHLHRQSPPGYHAGLHMPIRAPNPVRPPMMRFRPPTQAQLGPYRPPAGYYGWANAGPLPGVPGAPAEWRPLPTPSVNRRPPPPAFGPQYQARPQPTVGQRPHIPGQNYRPQRPSVRPPPRPEAPISPLALPAPAGPTLPEQASARPAATPPAYATAPTTLHHPRPLHHLRPSLHLNIAPSSPLVLPRPSPNTQRNNRLHEAAHRAFNNPPTRPGPGEGHAFINGAIILNRIVPDQVPGADVFPYGPRAENVAEPVRVLQLDGDQGTFEPNGLRVDERVIKLREAVEKEYRRFRRWLRIVTRLARSPRVSERVMWRLRVYLARVARLRRAEHDKADKPAKNDHSKPDNLDSAAPNGDSTQKPQDLSRPTPDRKDKPKQTTKFKDGFRNRQALKGKKSQKQQAAKAMPTGSKAAESESTAEEKEKQSNEKQGGEQKAKLDDDSHGDEKEGGEGGDEPQPSGCTSQ</sequence>
<dbReference type="HOGENOM" id="CLU_242857_0_0_1"/>
<feature type="compositionally biased region" description="Polar residues" evidence="1">
    <location>
        <begin position="799"/>
        <end position="815"/>
    </location>
</feature>
<feature type="compositionally biased region" description="Low complexity" evidence="1">
    <location>
        <begin position="816"/>
        <end position="833"/>
    </location>
</feature>
<feature type="compositionally biased region" description="Basic and acidic residues" evidence="1">
    <location>
        <begin position="1611"/>
        <end position="1642"/>
    </location>
</feature>
<dbReference type="VEuPathDB" id="FungiDB:A1Q1_06686"/>
<dbReference type="Proteomes" id="UP000002748">
    <property type="component" value="Unassembled WGS sequence"/>
</dbReference>
<evidence type="ECO:0000313" key="3">
    <source>
        <dbReference type="Proteomes" id="UP000002748"/>
    </source>
</evidence>
<proteinExistence type="predicted"/>
<gene>
    <name evidence="2" type="ORF">A1Q1_06686</name>
</gene>
<feature type="compositionally biased region" description="Basic and acidic residues" evidence="1">
    <location>
        <begin position="1522"/>
        <end position="1540"/>
    </location>
</feature>
<feature type="compositionally biased region" description="Polar residues" evidence="1">
    <location>
        <begin position="291"/>
        <end position="309"/>
    </location>
</feature>
<feature type="region of interest" description="Disordered" evidence="1">
    <location>
        <begin position="569"/>
        <end position="623"/>
    </location>
</feature>
<feature type="compositionally biased region" description="Pro residues" evidence="1">
    <location>
        <begin position="1308"/>
        <end position="1317"/>
    </location>
</feature>
<feature type="region of interest" description="Disordered" evidence="1">
    <location>
        <begin position="1"/>
        <end position="89"/>
    </location>
</feature>
<dbReference type="EMBL" id="ALBS01000036">
    <property type="protein sequence ID" value="EJT52056.1"/>
    <property type="molecule type" value="Genomic_DNA"/>
</dbReference>
<feature type="compositionally biased region" description="Polar residues" evidence="1">
    <location>
        <begin position="317"/>
        <end position="334"/>
    </location>
</feature>
<feature type="region of interest" description="Disordered" evidence="1">
    <location>
        <begin position="1038"/>
        <end position="1076"/>
    </location>
</feature>
<dbReference type="RefSeq" id="XP_014183210.1">
    <property type="nucleotide sequence ID" value="XM_014327735.1"/>
</dbReference>
<feature type="compositionally biased region" description="Polar residues" evidence="1">
    <location>
        <begin position="47"/>
        <end position="85"/>
    </location>
</feature>
<feature type="compositionally biased region" description="Low complexity" evidence="1">
    <location>
        <begin position="679"/>
        <end position="702"/>
    </location>
</feature>
<evidence type="ECO:0000256" key="1">
    <source>
        <dbReference type="SAM" id="MobiDB-lite"/>
    </source>
</evidence>
<feature type="region of interest" description="Disordered" evidence="1">
    <location>
        <begin position="398"/>
        <end position="447"/>
    </location>
</feature>
<comment type="caution">
    <text evidence="2">The sequence shown here is derived from an EMBL/GenBank/DDBJ whole genome shotgun (WGS) entry which is preliminary data.</text>
</comment>
<evidence type="ECO:0000313" key="2">
    <source>
        <dbReference type="EMBL" id="EJT52056.1"/>
    </source>
</evidence>
<feature type="region of interest" description="Disordered" evidence="1">
    <location>
        <begin position="467"/>
        <end position="555"/>
    </location>
</feature>
<dbReference type="GeneID" id="25990198"/>
<feature type="compositionally biased region" description="Low complexity" evidence="1">
    <location>
        <begin position="1318"/>
        <end position="1353"/>
    </location>
</feature>
<feature type="compositionally biased region" description="Polar residues" evidence="1">
    <location>
        <begin position="772"/>
        <end position="787"/>
    </location>
</feature>
<feature type="region of interest" description="Disordered" evidence="1">
    <location>
        <begin position="1257"/>
        <end position="1353"/>
    </location>
</feature>
<feature type="region of interest" description="Disordered" evidence="1">
    <location>
        <begin position="772"/>
        <end position="861"/>
    </location>
</feature>
<feature type="compositionally biased region" description="Polar residues" evidence="1">
    <location>
        <begin position="495"/>
        <end position="515"/>
    </location>
</feature>
<feature type="region of interest" description="Disordered" evidence="1">
    <location>
        <begin position="263"/>
        <end position="346"/>
    </location>
</feature>
<organism evidence="2 3">
    <name type="scientific">Trichosporon asahii var. asahii (strain ATCC 90039 / CBS 2479 / JCM 2466 / KCTC 7840 / NBRC 103889/ NCYC 2677 / UAMH 7654)</name>
    <name type="common">Yeast</name>
    <dbReference type="NCBI Taxonomy" id="1186058"/>
    <lineage>
        <taxon>Eukaryota</taxon>
        <taxon>Fungi</taxon>
        <taxon>Dikarya</taxon>
        <taxon>Basidiomycota</taxon>
        <taxon>Agaricomycotina</taxon>
        <taxon>Tremellomycetes</taxon>
        <taxon>Trichosporonales</taxon>
        <taxon>Trichosporonaceae</taxon>
        <taxon>Trichosporon</taxon>
    </lineage>
</organism>